<dbReference type="InterPro" id="IPR035986">
    <property type="entry name" value="PKD_dom_sf"/>
</dbReference>
<dbReference type="CDD" id="cd00146">
    <property type="entry name" value="PKD"/>
    <property type="match status" value="1"/>
</dbReference>
<feature type="chain" id="PRO_5039368525" evidence="2">
    <location>
        <begin position="29"/>
        <end position="2278"/>
    </location>
</feature>
<dbReference type="Gene3D" id="2.60.40.10">
    <property type="entry name" value="Immunoglobulins"/>
    <property type="match status" value="1"/>
</dbReference>
<dbReference type="EMBL" id="JADKGY010000001">
    <property type="protein sequence ID" value="MBK9981227.1"/>
    <property type="molecule type" value="Genomic_DNA"/>
</dbReference>
<dbReference type="PROSITE" id="PS50825">
    <property type="entry name" value="HYR"/>
    <property type="match status" value="1"/>
</dbReference>
<dbReference type="Proteomes" id="UP000808337">
    <property type="component" value="Unassembled WGS sequence"/>
</dbReference>
<feature type="domain" description="HYR" evidence="4">
    <location>
        <begin position="602"/>
        <end position="696"/>
    </location>
</feature>
<evidence type="ECO:0000313" key="6">
    <source>
        <dbReference type="Proteomes" id="UP000808337"/>
    </source>
</evidence>
<evidence type="ECO:0000256" key="2">
    <source>
        <dbReference type="SAM" id="SignalP"/>
    </source>
</evidence>
<evidence type="ECO:0000313" key="5">
    <source>
        <dbReference type="EMBL" id="MBK9981227.1"/>
    </source>
</evidence>
<keyword evidence="1" id="KW-0677">Repeat</keyword>
<proteinExistence type="predicted"/>
<dbReference type="InterPro" id="IPR026444">
    <property type="entry name" value="Secre_tail"/>
</dbReference>
<dbReference type="PROSITE" id="PS50093">
    <property type="entry name" value="PKD"/>
    <property type="match status" value="1"/>
</dbReference>
<name>A0A9D7SQI6_9BACT</name>
<dbReference type="NCBIfam" id="TIGR04183">
    <property type="entry name" value="Por_Secre_tail"/>
    <property type="match status" value="1"/>
</dbReference>
<evidence type="ECO:0000259" key="4">
    <source>
        <dbReference type="PROSITE" id="PS50825"/>
    </source>
</evidence>
<accession>A0A9D7SQI6</accession>
<dbReference type="InterPro" id="IPR022409">
    <property type="entry name" value="PKD/Chitinase_dom"/>
</dbReference>
<evidence type="ECO:0000256" key="1">
    <source>
        <dbReference type="ARBA" id="ARBA00022737"/>
    </source>
</evidence>
<dbReference type="Pfam" id="PF18962">
    <property type="entry name" value="Por_Secre_tail"/>
    <property type="match status" value="1"/>
</dbReference>
<comment type="caution">
    <text evidence="5">The sequence shown here is derived from an EMBL/GenBank/DDBJ whole genome shotgun (WGS) entry which is preliminary data.</text>
</comment>
<reference evidence="5 6" key="1">
    <citation type="submission" date="2020-10" db="EMBL/GenBank/DDBJ databases">
        <title>Connecting structure to function with the recovery of over 1000 high-quality activated sludge metagenome-assembled genomes encoding full-length rRNA genes using long-read sequencing.</title>
        <authorList>
            <person name="Singleton C.M."/>
            <person name="Petriglieri F."/>
            <person name="Kristensen J.M."/>
            <person name="Kirkegaard R.H."/>
            <person name="Michaelsen T.Y."/>
            <person name="Andersen M.H."/>
            <person name="Karst S.M."/>
            <person name="Dueholm M.S."/>
            <person name="Nielsen P.H."/>
            <person name="Albertsen M."/>
        </authorList>
    </citation>
    <scope>NUCLEOTIDE SEQUENCE [LARGE SCALE GENOMIC DNA]</scope>
    <source>
        <strain evidence="5">Ribe_18-Q3-R11-54_MAXAC.273</strain>
    </source>
</reference>
<feature type="domain" description="PKD" evidence="3">
    <location>
        <begin position="459"/>
        <end position="507"/>
    </location>
</feature>
<organism evidence="5 6">
    <name type="scientific">Candidatus Opimibacter skivensis</name>
    <dbReference type="NCBI Taxonomy" id="2982028"/>
    <lineage>
        <taxon>Bacteria</taxon>
        <taxon>Pseudomonadati</taxon>
        <taxon>Bacteroidota</taxon>
        <taxon>Saprospiria</taxon>
        <taxon>Saprospirales</taxon>
        <taxon>Saprospiraceae</taxon>
        <taxon>Candidatus Opimibacter</taxon>
    </lineage>
</organism>
<dbReference type="InterPro" id="IPR013783">
    <property type="entry name" value="Ig-like_fold"/>
</dbReference>
<evidence type="ECO:0000259" key="3">
    <source>
        <dbReference type="PROSITE" id="PS50093"/>
    </source>
</evidence>
<dbReference type="InterPro" id="IPR003410">
    <property type="entry name" value="HYR_dom"/>
</dbReference>
<dbReference type="SUPFAM" id="SSF63825">
    <property type="entry name" value="YWTD domain"/>
    <property type="match status" value="1"/>
</dbReference>
<feature type="signal peptide" evidence="2">
    <location>
        <begin position="1"/>
        <end position="28"/>
    </location>
</feature>
<sequence>MKNTTSKIALRFLTLCILVIVPLTKSQAQDFQRAYGTNLDNSFSKVIKDGSNYYVLGQNESTEGAPQFATVSRLDANGLHQWTLESNAASVWNDAVLTPTGDLLVVGSTLPLDASSKSLIGLVTPAGGGNFTWLRSYLEPGTGKNSFTRIVKNPNPLNAAFPYYVLGTQSKNGDPSINDVVLLNLNANGIFNFKKKYESSLDNDFARDLELSGGGAMLLAGNNRIEGHVGKECIFLIDNAGTMLTGVQFDAPDATFTDIATTQSGDIYATLTTITNNAQVMKFASDLGLIWAGEIPQFTAANQVWEQSEGEIYITGRGNIGGSGRDAILKLTDVGVVLDWLRYLNTGISFTNGSSWPMPNGQIAYTDGRNIPGGFGQNCAFFSLSDAQLNTCNVSENVASLQFFTPFGSGPILPLALFQEIPSGTDITIFQALNWQQAEVCSPSPCIADFTYEIDCGVVNFIDQSTLPNLSTWSWTFSGGSPSTSTAQNPVITFNQCDSYKVCLTVSGGDPITSCTICKTVTIADNVPPVALCLGIGVTLDANCNALITPQQIDGGSTDDCFLQSMSVSQSMFHGCGFFPVTLTVTDWCGNTSSCPTTVQTFEDVPPMIRCPSNVTVTVASPAPCSKVVNNLQPTNVSDNCSTPTVTYTITGATTGSGANNASGLTFNQGVSTITYTATDGCGNTTTCSFNITVLCESNPSIFKCGMAVVTCFSGYNTPTDICSGVNQNAPVMALIDVRDQSAAVQGTWWQQASQSEYADPKWTPQNMGQVFGIAIDLSDDVYVTATTIYACGQTVNACTPPVPPFLYNPFTTSGPGTIYKVDHLTGTPTPIITTGSYVANGTKIPNNGSALGDIGYDALHDQLFVTNHADGMIYRVKGGQVKSRFDPFGIVDPAASGPGSDPSFVALSDRTWGVAYYNGRVYFATWKEDIGRPNPSKSNEIWSIGLNTAGEFLATSGNATTRFSGGEVLEITIPSFPASTFSNPVSDIAFSATGRMLLSERTMSTDCGGAFTNNFYAYAHSSRLLEYEFNTVVPGAWAQTPGNTAISTSNTNLKYRIGTNNSGSNSAGGCDYGYASFDPNLVSQPDCDRFTWCTGDLLMNHLTYPGNLCTQPGNAYTWLYGLQGLSAISGGVWQNSLLVDLDNDICSHDKILLGDVEILKCGCMGQPSVCDSISVTSTVSPVQTDSCCFILTLHNQSPNHFTGIQLCSNNGVSISAVGALNGWSISGYASQFISVVPPGPPGSFAPVGNNDFIKFCLSNYSNVINQQIIVKYYGPGETVVCTDTLNFNCSQKPKCLKLTDTVECSDNGKYKMSFCIMSNALIGWNVNSIQLNPPPGITFTPSVFAVNNLLPGQMQCGFMTLISGAVDGQTICYSVTAHNSNILINPEINPTTCCTDTMMLGCVTMPECICSHLSANANPVESNGDTCCWKVTLTNSYSNTFFTGVQLNIITPGVVFGAIVNPFSSGWSSASNSTQVVFTPKPPGSFIGATSMLPTFCLSGINLPTQVPQVIVLTWLGPNGKTICKDTLHLDCEPVVYIPCAALTNWTVECDPQSPGFYNFSFQVTNNTAVGSNPGFTANQIELSALNPPGSILPSTTFNIPPLLPGQTSAVQTGYISGLSANQTICFTVTLHENSAGSELNCCTNSQTYCFTMPECSDSCCTDSLEFAALINQGFTVVNHGCTVTVTAPQFDSCFWFGTPPYVVGGFPVSQVITDPGGSWTFSFSNSGTYQICVTVFDGCQGKQMCTNVTVNCGDGCHCGTFSDMAIRFERGPGQPLTCGGPPVLLDCPPSGYSYTLTGKFTCQGSHCPENAPFDWDLKGPDGGTVASGLDFANPYFGISFSNLYFLQGGIYTLTMIGHCGTQACPCIIKFIVDAPCTNVCPCTFQDAVNFETAANKGFSTVLSSASCKVCFTPIGLSDCETVEWYIYHSSALGFSKGNNTFCYTFPGSGTYKIVMVSNRYQDDGTWCDSYTTIQNVTINCNNPTDCVNSIFNNPTFNEGAIAGNFNSGGHSNGWKASSGNPKVNEGKFESLDGWTIQLSGNLDTADILTQIEPVCLAKIEGMITVRIAVNDSAPGGIFFAKAGKEKKEESMKLAFSRSAVKLNHCDGPDCYPLASIPFALLDTATWLDVQIPYDLSDWDVVDSCGGFPGVLVRPYIYVTNALSNDQGGAETFTYVQLDNLCINGTLVAVHNPPQKQRIQIYPNPTTGELIIRFTGVHPKSGMIEVFDLYGRLMRAEKVLPGLDAHSLSISELPTGVYFVKVLDNGMPVRIEKIIKE</sequence>
<dbReference type="InterPro" id="IPR000601">
    <property type="entry name" value="PKD_dom"/>
</dbReference>
<dbReference type="SUPFAM" id="SSF49299">
    <property type="entry name" value="PKD domain"/>
    <property type="match status" value="1"/>
</dbReference>
<keyword evidence="2" id="KW-0732">Signal</keyword>
<dbReference type="Pfam" id="PF02494">
    <property type="entry name" value="HYR"/>
    <property type="match status" value="1"/>
</dbReference>
<protein>
    <submittedName>
        <fullName evidence="5">T9SS type A sorting domain-containing protein</fullName>
    </submittedName>
</protein>
<dbReference type="SMART" id="SM00089">
    <property type="entry name" value="PKD"/>
    <property type="match status" value="1"/>
</dbReference>
<gene>
    <name evidence="5" type="ORF">IPP15_02175</name>
</gene>